<feature type="transmembrane region" description="Helical" evidence="1">
    <location>
        <begin position="147"/>
        <end position="168"/>
    </location>
</feature>
<dbReference type="RefSeq" id="WP_260747250.1">
    <property type="nucleotide sequence ID" value="NZ_CP092109.1"/>
</dbReference>
<proteinExistence type="predicted"/>
<sequence length="175" mass="18579">MTLAILIAISLMWISVAILFLGKGEAKGTGAITAFVGLVVVLGAFLQTALFKDPFTGGLLFAHGLLYCTVAYALLAGLEDLRSVGNVSLAVALISFIYMIIFFTGGTGADGSVLVGKSNYFAFACLGYTILTLQVWLNAYGKVKASTLAWSLIIWVPIGLWIPAFMLLSTGRLPF</sequence>
<evidence type="ECO:0000313" key="3">
    <source>
        <dbReference type="Proteomes" id="UP001060414"/>
    </source>
</evidence>
<keyword evidence="3" id="KW-1185">Reference proteome</keyword>
<feature type="transmembrane region" description="Helical" evidence="1">
    <location>
        <begin position="87"/>
        <end position="108"/>
    </location>
</feature>
<feature type="transmembrane region" description="Helical" evidence="1">
    <location>
        <begin position="6"/>
        <end position="22"/>
    </location>
</feature>
<evidence type="ECO:0000256" key="1">
    <source>
        <dbReference type="SAM" id="Phobius"/>
    </source>
</evidence>
<organism evidence="2 3">
    <name type="scientific">Geoalkalibacter halelectricus</name>
    <dbReference type="NCBI Taxonomy" id="2847045"/>
    <lineage>
        <taxon>Bacteria</taxon>
        <taxon>Pseudomonadati</taxon>
        <taxon>Thermodesulfobacteriota</taxon>
        <taxon>Desulfuromonadia</taxon>
        <taxon>Desulfuromonadales</taxon>
        <taxon>Geoalkalibacteraceae</taxon>
        <taxon>Geoalkalibacter</taxon>
    </lineage>
</organism>
<feature type="transmembrane region" description="Helical" evidence="1">
    <location>
        <begin position="55"/>
        <end position="75"/>
    </location>
</feature>
<gene>
    <name evidence="2" type="ORF">L9S41_14540</name>
</gene>
<feature type="transmembrane region" description="Helical" evidence="1">
    <location>
        <begin position="29"/>
        <end position="49"/>
    </location>
</feature>
<feature type="transmembrane region" description="Helical" evidence="1">
    <location>
        <begin position="120"/>
        <end position="140"/>
    </location>
</feature>
<protein>
    <submittedName>
        <fullName evidence="2">Transporter</fullName>
    </submittedName>
</protein>
<evidence type="ECO:0000313" key="2">
    <source>
        <dbReference type="EMBL" id="UWZ78888.1"/>
    </source>
</evidence>
<dbReference type="Proteomes" id="UP001060414">
    <property type="component" value="Chromosome"/>
</dbReference>
<dbReference type="InterPro" id="IPR003211">
    <property type="entry name" value="AmiSUreI_transpt"/>
</dbReference>
<dbReference type="EMBL" id="CP092109">
    <property type="protein sequence ID" value="UWZ78888.1"/>
    <property type="molecule type" value="Genomic_DNA"/>
</dbReference>
<keyword evidence="1" id="KW-0812">Transmembrane</keyword>
<reference evidence="2" key="1">
    <citation type="journal article" date="2022" name="Environ. Microbiol.">
        <title>Geoalkalibacter halelectricus SAP #1 sp. nov. possessing extracellular electron transfer and mineral#reducing capabilities from a haloalkaline environment.</title>
        <authorList>
            <person name="Yadav S."/>
            <person name="Singh R."/>
            <person name="Sundharam S.S."/>
            <person name="Chaudhary S."/>
            <person name="Krishnamurthi S."/>
            <person name="Patil S.A."/>
        </authorList>
    </citation>
    <scope>NUCLEOTIDE SEQUENCE</scope>
    <source>
        <strain evidence="2">SAP-1</strain>
    </source>
</reference>
<dbReference type="Pfam" id="PF02293">
    <property type="entry name" value="AmiS_UreI"/>
    <property type="match status" value="1"/>
</dbReference>
<keyword evidence="1" id="KW-1133">Transmembrane helix</keyword>
<name>A0ABY5ZIJ3_9BACT</name>
<keyword evidence="1" id="KW-0472">Membrane</keyword>
<accession>A0ABY5ZIJ3</accession>